<dbReference type="PANTHER" id="PTHR10169:SF38">
    <property type="entry name" value="DNA TOPOISOMERASE 2"/>
    <property type="match status" value="1"/>
</dbReference>
<keyword evidence="12" id="KW-1185">Reference proteome</keyword>
<protein>
    <recommendedName>
        <fullName evidence="3">DNA topoisomerase (ATP-hydrolyzing)</fullName>
        <ecNumber evidence="3">5.6.2.2</ecNumber>
    </recommendedName>
</protein>
<reference evidence="11 12" key="1">
    <citation type="submission" date="2018-11" db="EMBL/GenBank/DDBJ databases">
        <authorList>
            <consortium name="Pathogen Informatics"/>
        </authorList>
    </citation>
    <scope>NUCLEOTIDE SEQUENCE [LARGE SCALE GENOMIC DNA]</scope>
</reference>
<sequence length="118" mass="13959">MFDDKDVLQKYSTIEDIFRAFFDVRRQKYLERREHELLSMSERLRFIDNQVRFVDEIISGDIVIEKKNRSEITAQLLEKGFDSNPVKAKKNLVFFCCKAFARFTVLGDTGHSSFVLRL</sequence>
<keyword evidence="7 9" id="KW-0238">DNA-binding</keyword>
<evidence type="ECO:0000256" key="7">
    <source>
        <dbReference type="ARBA" id="ARBA00023125"/>
    </source>
</evidence>
<feature type="domain" description="Topo IIA-type catalytic" evidence="10">
    <location>
        <begin position="1"/>
        <end position="118"/>
    </location>
</feature>
<evidence type="ECO:0000256" key="3">
    <source>
        <dbReference type="ARBA" id="ARBA00012895"/>
    </source>
</evidence>
<dbReference type="Gene3D" id="1.10.268.10">
    <property type="entry name" value="Topoisomerase, domain 3"/>
    <property type="match status" value="1"/>
</dbReference>
<dbReference type="OrthoDB" id="276498at2759"/>
<dbReference type="InterPro" id="IPR013760">
    <property type="entry name" value="Topo_IIA-like_dom_sf"/>
</dbReference>
<name>A0A3P6RIM8_9BILA</name>
<evidence type="ECO:0000256" key="8">
    <source>
        <dbReference type="ARBA" id="ARBA00023235"/>
    </source>
</evidence>
<dbReference type="AlphaFoldDB" id="A0A3P6RIM8"/>
<evidence type="ECO:0000256" key="4">
    <source>
        <dbReference type="ARBA" id="ARBA00022741"/>
    </source>
</evidence>
<evidence type="ECO:0000256" key="2">
    <source>
        <dbReference type="ARBA" id="ARBA00001946"/>
    </source>
</evidence>
<comment type="catalytic activity">
    <reaction evidence="1">
        <text>ATP-dependent breakage, passage and rejoining of double-stranded DNA.</text>
        <dbReference type="EC" id="5.6.2.2"/>
    </reaction>
</comment>
<dbReference type="GO" id="GO:0000712">
    <property type="term" value="P:resolution of meiotic recombination intermediates"/>
    <property type="evidence" value="ECO:0007669"/>
    <property type="project" value="TreeGrafter"/>
</dbReference>
<keyword evidence="5" id="KW-0067">ATP-binding</keyword>
<gene>
    <name evidence="11" type="ORF">GPUH_LOCUS7951</name>
</gene>
<organism evidence="11 12">
    <name type="scientific">Gongylonema pulchrum</name>
    <dbReference type="NCBI Taxonomy" id="637853"/>
    <lineage>
        <taxon>Eukaryota</taxon>
        <taxon>Metazoa</taxon>
        <taxon>Ecdysozoa</taxon>
        <taxon>Nematoda</taxon>
        <taxon>Chromadorea</taxon>
        <taxon>Rhabditida</taxon>
        <taxon>Spirurina</taxon>
        <taxon>Spiruromorpha</taxon>
        <taxon>Spiruroidea</taxon>
        <taxon>Gongylonematidae</taxon>
        <taxon>Gongylonema</taxon>
    </lineage>
</organism>
<accession>A0A3P6RIM8</accession>
<evidence type="ECO:0000256" key="6">
    <source>
        <dbReference type="ARBA" id="ARBA00023029"/>
    </source>
</evidence>
<dbReference type="Proteomes" id="UP000271098">
    <property type="component" value="Unassembled WGS sequence"/>
</dbReference>
<comment type="cofactor">
    <cofactor evidence="2">
        <name>Mg(2+)</name>
        <dbReference type="ChEBI" id="CHEBI:18420"/>
    </cofactor>
</comment>
<keyword evidence="8" id="KW-0413">Isomerase</keyword>
<evidence type="ECO:0000256" key="5">
    <source>
        <dbReference type="ARBA" id="ARBA00022840"/>
    </source>
</evidence>
<evidence type="ECO:0000259" key="10">
    <source>
        <dbReference type="PROSITE" id="PS52040"/>
    </source>
</evidence>
<dbReference type="GO" id="GO:0005524">
    <property type="term" value="F:ATP binding"/>
    <property type="evidence" value="ECO:0007669"/>
    <property type="project" value="UniProtKB-KW"/>
</dbReference>
<dbReference type="GO" id="GO:0005634">
    <property type="term" value="C:nucleus"/>
    <property type="evidence" value="ECO:0007669"/>
    <property type="project" value="TreeGrafter"/>
</dbReference>
<evidence type="ECO:0000256" key="1">
    <source>
        <dbReference type="ARBA" id="ARBA00000185"/>
    </source>
</evidence>
<dbReference type="EC" id="5.6.2.2" evidence="3"/>
<proteinExistence type="predicted"/>
<evidence type="ECO:0000256" key="9">
    <source>
        <dbReference type="PROSITE-ProRule" id="PRU01384"/>
    </source>
</evidence>
<dbReference type="InterPro" id="IPR050634">
    <property type="entry name" value="DNA_Topoisomerase_II"/>
</dbReference>
<dbReference type="GO" id="GO:0003677">
    <property type="term" value="F:DNA binding"/>
    <property type="evidence" value="ECO:0007669"/>
    <property type="project" value="UniProtKB-UniRule"/>
</dbReference>
<dbReference type="Pfam" id="PF00521">
    <property type="entry name" value="DNA_topoisoIV"/>
    <property type="match status" value="1"/>
</dbReference>
<dbReference type="EMBL" id="UYRT01021862">
    <property type="protein sequence ID" value="VDK60229.1"/>
    <property type="molecule type" value="Genomic_DNA"/>
</dbReference>
<keyword evidence="6" id="KW-0799">Topoisomerase</keyword>
<dbReference type="InterPro" id="IPR002205">
    <property type="entry name" value="Topo_IIA_dom_A"/>
</dbReference>
<dbReference type="GO" id="GO:0006265">
    <property type="term" value="P:DNA topological change"/>
    <property type="evidence" value="ECO:0007669"/>
    <property type="project" value="InterPro"/>
</dbReference>
<evidence type="ECO:0000313" key="12">
    <source>
        <dbReference type="Proteomes" id="UP000271098"/>
    </source>
</evidence>
<comment type="caution">
    <text evidence="9">Lacks conserved residue(s) required for the propagation of feature annotation.</text>
</comment>
<evidence type="ECO:0000313" key="11">
    <source>
        <dbReference type="EMBL" id="VDK60229.1"/>
    </source>
</evidence>
<dbReference type="PANTHER" id="PTHR10169">
    <property type="entry name" value="DNA TOPOISOMERASE/GYRASE"/>
    <property type="match status" value="1"/>
</dbReference>
<dbReference type="SUPFAM" id="SSF56719">
    <property type="entry name" value="Type II DNA topoisomerase"/>
    <property type="match status" value="1"/>
</dbReference>
<dbReference type="GO" id="GO:0003918">
    <property type="term" value="F:DNA topoisomerase type II (double strand cut, ATP-hydrolyzing) activity"/>
    <property type="evidence" value="ECO:0007669"/>
    <property type="project" value="UniProtKB-EC"/>
</dbReference>
<dbReference type="GO" id="GO:0000819">
    <property type="term" value="P:sister chromatid segregation"/>
    <property type="evidence" value="ECO:0007669"/>
    <property type="project" value="TreeGrafter"/>
</dbReference>
<keyword evidence="4" id="KW-0547">Nucleotide-binding</keyword>
<dbReference type="InterPro" id="IPR013757">
    <property type="entry name" value="Topo_IIA_A_a_sf"/>
</dbReference>
<dbReference type="PROSITE" id="PS52040">
    <property type="entry name" value="TOPO_IIA"/>
    <property type="match status" value="1"/>
</dbReference>